<sequence>MIASIDFNLRPMIAISNRPAESQKNHIAERMSNFVVLSWISQVFKEK</sequence>
<keyword evidence="2" id="KW-1185">Reference proteome</keyword>
<comment type="caution">
    <text evidence="1">The sequence shown here is derived from an EMBL/GenBank/DDBJ whole genome shotgun (WGS) entry which is preliminary data.</text>
</comment>
<evidence type="ECO:0000313" key="2">
    <source>
        <dbReference type="Proteomes" id="UP000316095"/>
    </source>
</evidence>
<evidence type="ECO:0000313" key="1">
    <source>
        <dbReference type="EMBL" id="TWT62944.1"/>
    </source>
</evidence>
<proteinExistence type="predicted"/>
<protein>
    <submittedName>
        <fullName evidence="1">Uncharacterized protein</fullName>
    </submittedName>
</protein>
<dbReference type="EMBL" id="SJPG01000001">
    <property type="protein sequence ID" value="TWT62944.1"/>
    <property type="molecule type" value="Genomic_DNA"/>
</dbReference>
<dbReference type="AlphaFoldDB" id="A0A5C5XJE7"/>
<reference evidence="1 2" key="1">
    <citation type="submission" date="2019-02" db="EMBL/GenBank/DDBJ databases">
        <title>Deep-cultivation of Planctomycetes and their phenomic and genomic characterization uncovers novel biology.</title>
        <authorList>
            <person name="Wiegand S."/>
            <person name="Jogler M."/>
            <person name="Boedeker C."/>
            <person name="Pinto D."/>
            <person name="Vollmers J."/>
            <person name="Rivas-Marin E."/>
            <person name="Kohn T."/>
            <person name="Peeters S.H."/>
            <person name="Heuer A."/>
            <person name="Rast P."/>
            <person name="Oberbeckmann S."/>
            <person name="Bunk B."/>
            <person name="Jeske O."/>
            <person name="Meyerdierks A."/>
            <person name="Storesund J.E."/>
            <person name="Kallscheuer N."/>
            <person name="Luecker S."/>
            <person name="Lage O.M."/>
            <person name="Pohl T."/>
            <person name="Merkel B.J."/>
            <person name="Hornburger P."/>
            <person name="Mueller R.-W."/>
            <person name="Bruemmer F."/>
            <person name="Labrenz M."/>
            <person name="Spormann A.M."/>
            <person name="Op Den Camp H."/>
            <person name="Overmann J."/>
            <person name="Amann R."/>
            <person name="Jetten M.S.M."/>
            <person name="Mascher T."/>
            <person name="Medema M.H."/>
            <person name="Devos D.P."/>
            <person name="Kaster A.-K."/>
            <person name="Ovreas L."/>
            <person name="Rohde M."/>
            <person name="Galperin M.Y."/>
            <person name="Jogler C."/>
        </authorList>
    </citation>
    <scope>NUCLEOTIDE SEQUENCE [LARGE SCALE GENOMIC DNA]</scope>
    <source>
        <strain evidence="1 2">Pan54</strain>
    </source>
</reference>
<organism evidence="1 2">
    <name type="scientific">Rubinisphaera italica</name>
    <dbReference type="NCBI Taxonomy" id="2527969"/>
    <lineage>
        <taxon>Bacteria</taxon>
        <taxon>Pseudomonadati</taxon>
        <taxon>Planctomycetota</taxon>
        <taxon>Planctomycetia</taxon>
        <taxon>Planctomycetales</taxon>
        <taxon>Planctomycetaceae</taxon>
        <taxon>Rubinisphaera</taxon>
    </lineage>
</organism>
<dbReference type="Proteomes" id="UP000316095">
    <property type="component" value="Unassembled WGS sequence"/>
</dbReference>
<name>A0A5C5XJE7_9PLAN</name>
<gene>
    <name evidence="1" type="ORF">Pan54_36950</name>
</gene>
<accession>A0A5C5XJE7</accession>